<organism evidence="3 4">
    <name type="scientific">Anaerobutyricum hallii</name>
    <dbReference type="NCBI Taxonomy" id="39488"/>
    <lineage>
        <taxon>Bacteria</taxon>
        <taxon>Bacillati</taxon>
        <taxon>Bacillota</taxon>
        <taxon>Clostridia</taxon>
        <taxon>Lachnospirales</taxon>
        <taxon>Lachnospiraceae</taxon>
        <taxon>Anaerobutyricum</taxon>
    </lineage>
</organism>
<reference evidence="4" key="1">
    <citation type="submission" date="2017-09" db="EMBL/GenBank/DDBJ databases">
        <authorList>
            <person name="Shetty A S."/>
        </authorList>
    </citation>
    <scope>NUCLEOTIDE SEQUENCE [LARGE SCALE GENOMIC DNA]</scope>
</reference>
<keyword evidence="4" id="KW-1185">Reference proteome</keyword>
<evidence type="ECO:0000313" key="4">
    <source>
        <dbReference type="Proteomes" id="UP000217549"/>
    </source>
</evidence>
<dbReference type="Proteomes" id="UP000217549">
    <property type="component" value="Chromosome I"/>
</dbReference>
<dbReference type="InterPro" id="IPR018337">
    <property type="entry name" value="Cell_wall/Cho-bd_repeat"/>
</dbReference>
<dbReference type="RefSeq" id="WP_096238904.1">
    <property type="nucleotide sequence ID" value="NZ_LT907978.1"/>
</dbReference>
<dbReference type="PROSITE" id="PS51170">
    <property type="entry name" value="CW"/>
    <property type="match status" value="1"/>
</dbReference>
<evidence type="ECO:0000256" key="1">
    <source>
        <dbReference type="ARBA" id="ARBA00022737"/>
    </source>
</evidence>
<dbReference type="SUPFAM" id="SSF69360">
    <property type="entry name" value="Cell wall binding repeat"/>
    <property type="match status" value="1"/>
</dbReference>
<protein>
    <submittedName>
        <fullName evidence="3">Cell wall/choline-binding repeat</fullName>
    </submittedName>
</protein>
<feature type="repeat" description="Cell wall-binding" evidence="2">
    <location>
        <begin position="62"/>
        <end position="81"/>
    </location>
</feature>
<dbReference type="Gene3D" id="2.10.270.10">
    <property type="entry name" value="Cholin Binding"/>
    <property type="match status" value="1"/>
</dbReference>
<evidence type="ECO:0000256" key="2">
    <source>
        <dbReference type="PROSITE-ProRule" id="PRU00591"/>
    </source>
</evidence>
<evidence type="ECO:0000313" key="3">
    <source>
        <dbReference type="EMBL" id="SOB70870.1"/>
    </source>
</evidence>
<dbReference type="Gene3D" id="2.10.270.20">
    <property type="match status" value="1"/>
</dbReference>
<keyword evidence="1" id="KW-0677">Repeat</keyword>
<gene>
    <name evidence="3" type="ORF">EHLA_0092</name>
</gene>
<name>A0A285PSS9_9FIRM</name>
<proteinExistence type="predicted"/>
<dbReference type="Pfam" id="PF01473">
    <property type="entry name" value="Choline_bind_1"/>
    <property type="match status" value="1"/>
</dbReference>
<accession>A0A285PSS9</accession>
<dbReference type="AlphaFoldDB" id="A0A285PSS9"/>
<sequence>MEGLRKSEKFMSEYKLSIFLTLAMLAMLFFTAGMKTDAAEVPNGLVVNNGVISYYENGTAVKNTWKTVDGKKYYFQSNGKAAVGSVKVKKAYYIFNEAGVLQTGKKRLVTVKNKQYYAGKNGKALSGIYYIKNKFYAFNKNGVYNQKKTKKLKAAAKYNKNFKKLKKLLGKPKKTKYESYSCYGPGNDGYIKYANFTVYVYKYKGKVLYMGAE</sequence>
<dbReference type="EMBL" id="LT907978">
    <property type="protein sequence ID" value="SOB70870.1"/>
    <property type="molecule type" value="Genomic_DNA"/>
</dbReference>
<dbReference type="KEGG" id="ehl:EHLA_0092"/>